<dbReference type="EMBL" id="JBJJXI010000021">
    <property type="protein sequence ID" value="KAL3405288.1"/>
    <property type="molecule type" value="Genomic_DNA"/>
</dbReference>
<feature type="region of interest" description="Disordered" evidence="9">
    <location>
        <begin position="1"/>
        <end position="23"/>
    </location>
</feature>
<keyword evidence="6" id="KW-0378">Hydrolase</keyword>
<dbReference type="PANTHER" id="PTHR37984:SF5">
    <property type="entry name" value="PROTEIN NYNRIN-LIKE"/>
    <property type="match status" value="1"/>
</dbReference>
<dbReference type="CDD" id="cd01647">
    <property type="entry name" value="RT_LTR"/>
    <property type="match status" value="1"/>
</dbReference>
<dbReference type="GO" id="GO:0008233">
    <property type="term" value="F:peptidase activity"/>
    <property type="evidence" value="ECO:0007669"/>
    <property type="project" value="UniProtKB-KW"/>
</dbReference>
<keyword evidence="10" id="KW-0812">Transmembrane</keyword>
<evidence type="ECO:0000259" key="11">
    <source>
        <dbReference type="PROSITE" id="PS50878"/>
    </source>
</evidence>
<evidence type="ECO:0000256" key="5">
    <source>
        <dbReference type="ARBA" id="ARBA00022759"/>
    </source>
</evidence>
<dbReference type="Pfam" id="PF00078">
    <property type="entry name" value="RVT_1"/>
    <property type="match status" value="1"/>
</dbReference>
<name>A0ABD2XJU9_9HYME</name>
<keyword evidence="1" id="KW-0645">Protease</keyword>
<dbReference type="Gene3D" id="4.10.60.10">
    <property type="entry name" value="Zinc finger, CCHC-type"/>
    <property type="match status" value="1"/>
</dbReference>
<feature type="compositionally biased region" description="Acidic residues" evidence="9">
    <location>
        <begin position="54"/>
        <end position="64"/>
    </location>
</feature>
<feature type="region of interest" description="Disordered" evidence="9">
    <location>
        <begin position="45"/>
        <end position="64"/>
    </location>
</feature>
<protein>
    <recommendedName>
        <fullName evidence="11">Reverse transcriptase domain-containing protein</fullName>
    </recommendedName>
</protein>
<keyword evidence="10" id="KW-1133">Transmembrane helix</keyword>
<feature type="compositionally biased region" description="Polar residues" evidence="9">
    <location>
        <begin position="1"/>
        <end position="15"/>
    </location>
</feature>
<feature type="region of interest" description="Disordered" evidence="9">
    <location>
        <begin position="74"/>
        <end position="116"/>
    </location>
</feature>
<comment type="caution">
    <text evidence="12">The sequence shown here is derived from an EMBL/GenBank/DDBJ whole genome shotgun (WGS) entry which is preliminary data.</text>
</comment>
<dbReference type="Proteomes" id="UP001627154">
    <property type="component" value="Unassembled WGS sequence"/>
</dbReference>
<feature type="region of interest" description="Disordered" evidence="9">
    <location>
        <begin position="1691"/>
        <end position="1730"/>
    </location>
</feature>
<dbReference type="InterPro" id="IPR022048">
    <property type="entry name" value="Envelope_fusion-like"/>
</dbReference>
<dbReference type="PROSITE" id="PS50878">
    <property type="entry name" value="RT_POL"/>
    <property type="match status" value="1"/>
</dbReference>
<evidence type="ECO:0000256" key="1">
    <source>
        <dbReference type="ARBA" id="ARBA00022670"/>
    </source>
</evidence>
<feature type="compositionally biased region" description="Polar residues" evidence="9">
    <location>
        <begin position="922"/>
        <end position="938"/>
    </location>
</feature>
<keyword evidence="3" id="KW-0548">Nucleotidyltransferase</keyword>
<feature type="region of interest" description="Disordered" evidence="9">
    <location>
        <begin position="912"/>
        <end position="1032"/>
    </location>
</feature>
<dbReference type="GO" id="GO:0004519">
    <property type="term" value="F:endonuclease activity"/>
    <property type="evidence" value="ECO:0007669"/>
    <property type="project" value="UniProtKB-KW"/>
</dbReference>
<dbReference type="Gene3D" id="3.10.10.10">
    <property type="entry name" value="HIV Type 1 Reverse Transcriptase, subunit A, domain 1"/>
    <property type="match status" value="1"/>
</dbReference>
<feature type="transmembrane region" description="Helical" evidence="10">
    <location>
        <begin position="1648"/>
        <end position="1672"/>
    </location>
</feature>
<feature type="domain" description="Reverse transcriptase" evidence="11">
    <location>
        <begin position="685"/>
        <end position="878"/>
    </location>
</feature>
<dbReference type="InterPro" id="IPR050951">
    <property type="entry name" value="Retrovirus_Pol_polyprotein"/>
</dbReference>
<evidence type="ECO:0000256" key="7">
    <source>
        <dbReference type="ARBA" id="ARBA00022918"/>
    </source>
</evidence>
<dbReference type="InterPro" id="IPR043128">
    <property type="entry name" value="Rev_trsase/Diguanyl_cyclase"/>
</dbReference>
<dbReference type="GO" id="GO:0003964">
    <property type="term" value="F:RNA-directed DNA polymerase activity"/>
    <property type="evidence" value="ECO:0007669"/>
    <property type="project" value="UniProtKB-KW"/>
</dbReference>
<organism evidence="12 13">
    <name type="scientific">Trichogramma kaykai</name>
    <dbReference type="NCBI Taxonomy" id="54128"/>
    <lineage>
        <taxon>Eukaryota</taxon>
        <taxon>Metazoa</taxon>
        <taxon>Ecdysozoa</taxon>
        <taxon>Arthropoda</taxon>
        <taxon>Hexapoda</taxon>
        <taxon>Insecta</taxon>
        <taxon>Pterygota</taxon>
        <taxon>Neoptera</taxon>
        <taxon>Endopterygota</taxon>
        <taxon>Hymenoptera</taxon>
        <taxon>Apocrita</taxon>
        <taxon>Proctotrupomorpha</taxon>
        <taxon>Chalcidoidea</taxon>
        <taxon>Trichogrammatidae</taxon>
        <taxon>Trichogramma</taxon>
    </lineage>
</organism>
<keyword evidence="8" id="KW-0175">Coiled coil</keyword>
<dbReference type="InterPro" id="IPR043502">
    <property type="entry name" value="DNA/RNA_pol_sf"/>
</dbReference>
<proteinExistence type="predicted"/>
<feature type="compositionally biased region" description="Basic residues" evidence="9">
    <location>
        <begin position="88"/>
        <end position="104"/>
    </location>
</feature>
<evidence type="ECO:0000256" key="2">
    <source>
        <dbReference type="ARBA" id="ARBA00022679"/>
    </source>
</evidence>
<feature type="compositionally biased region" description="Basic and acidic residues" evidence="9">
    <location>
        <begin position="1700"/>
        <end position="1714"/>
    </location>
</feature>
<evidence type="ECO:0000256" key="9">
    <source>
        <dbReference type="SAM" id="MobiDB-lite"/>
    </source>
</evidence>
<dbReference type="PANTHER" id="PTHR37984">
    <property type="entry name" value="PROTEIN CBG26694"/>
    <property type="match status" value="1"/>
</dbReference>
<feature type="compositionally biased region" description="Acidic residues" evidence="9">
    <location>
        <begin position="998"/>
        <end position="1012"/>
    </location>
</feature>
<dbReference type="InterPro" id="IPR000477">
    <property type="entry name" value="RT_dom"/>
</dbReference>
<evidence type="ECO:0000256" key="8">
    <source>
        <dbReference type="SAM" id="Coils"/>
    </source>
</evidence>
<dbReference type="SUPFAM" id="SSF56672">
    <property type="entry name" value="DNA/RNA polymerases"/>
    <property type="match status" value="1"/>
</dbReference>
<feature type="compositionally biased region" description="Polar residues" evidence="9">
    <location>
        <begin position="1020"/>
        <end position="1032"/>
    </location>
</feature>
<sequence>MFLNEQPPQKISKTTPHPRFPVITRQRKKLLDEYRQSINKAKLLQRRLFKTSDSESDGEWEDVDPTSLSTLKRIPNLQDLRDINNTRNKSKKSSQTPRRSKKSPVKQTPAKGKPSISTMATTYVKLKDAIATIPKFDRATMSLEDFLDSIEYAKEIIDSAEEALLVKLVRTKIGEEARKGLKDIDIKTVAELKKQLRGLYSSGLTVSALQGLLAQQLQQPGESVLSFATKIRDLGNQIIQTKKLSLATGATIPKDFEENVKGSQEECFRKGLLDNISVRMKSTGSLTDLIKEAITIEKDLEVKSMMRRKLEKRCGNCGRTNHATEQCRVKRVNTVVTTTNNTHSNAHGNTSKKICTYCKKPGHLVDKCFKYVYDQVQKAKGSSKPPADSNAQSPCVGNNFPINFNGLFGAEFLLSNKAKIDFGKQQLTLNNLNIKLHFEDTPLNKPSKTAITNFQITGLSAQISLININLLPLGVTIVNKGNITIEGIEKRPKMTLGKTTLNIHGVKVLFYVIDDTFHIPGNGILGVNFFHLSKAIVDFKTLRIHINDVISSIQIFERKDTLSINNDKISLKPVEIEYELYDDPDDFDALSPCDHIPEGYVFSIQKNDLKDLISTKNLKETEKDYVHGLIDRYKDIFHLPNETLPGTDCIQHRIITIDDDPINVKQYKYPHALKDEVNKQVQEMLDNDIIETSESPYNNPLWIVEKKPDSEGNKRWRIVLDFRALNDKTISDAYPLPNITEIFDQVGSAKYYSVLDLAWGFWQIKLHPRDAPKCAFSTPFGHYQFKRMPFGLKNAPATFQRLMDTVLKGLQGNILFVYLDDIVLYANSIEEHEQKFNQLANRLRNANLKLQPMWFKTADLNTRVQKWRFKLSVYDYSVVYKKGKTNVNADSLSRNVPESPTDATVCTVTRSKANHPDEQNDEASCTEPSTQEQTIPKSNQKKKGRPPKHLQKPKPFIPPRDSTKRQTKQTQKFDPSIYQKQPEPDPKSFPIPPSDSENSVESDQESESENEQQNEPIDATSAQPSEKSNSTTNNKIVYSKGLMHCMDGNIAYFIDDQGQPVDEGARKLHEFNKLPKFSNISIGEVSFEVNKRMNLLSLKLFCLVSTAYCALYLNEKIDHSPGIYFEKEENIRYYNAQWDIVVFIDTDPLYHLMPHVHSALEQANATCKDPEMCKKTLHRMSYIENRIEHLQTHFGKILESLKNTEPRQPTDTLKSIKKRAVPLGFIGTASKFLFGTLSEEDGEKYDQQIRHLTAKQIELAKIAKDDAHLVHNRLNNIELRMRKERHDISEALKVLNETAKDLYYLRRDWYRWSYVTDLNYVLNEVESLLNLFADTLEDVLSIITYSKMDLVHPELVTPDQLMKIIRQIEDHHQNVEFPLPIDISRIEKLTHLAEISLGYKARKVVIKITVPLLEKEPTYLYKMHPIPIPQDLTTTKISASIKPKSKYIAVNDHLKSYSFLNEDDLLNCKQFRHRKICPRKHRMIEAAAKSDCEYMLLHQPSLVNLTECDIMVTHEKRDTWVYLDTVDGWLYSLKQNYSILIKCEKEMQYVNIQGLGILQLRPKCEAKYKHITLYSQQGIGQSIQFLYLPNIALNVSKLDPKIPNKINHVIAPLSEDLLTEDLEMSFNEIQRRYDQAIMESQSDSLHHYTTYSTIIGIWVLGIGCAVATYIIYNLTQQYRHEIFQLKKRTNDQVQDNAEGDQEHRSHPPIPERKNVGTRAFDQHQDEEEAS</sequence>
<evidence type="ECO:0000256" key="6">
    <source>
        <dbReference type="ARBA" id="ARBA00022801"/>
    </source>
</evidence>
<dbReference type="Gene3D" id="3.30.70.270">
    <property type="match status" value="1"/>
</dbReference>
<feature type="coiled-coil region" evidence="8">
    <location>
        <begin position="822"/>
        <end position="849"/>
    </location>
</feature>
<gene>
    <name evidence="12" type="ORF">TKK_002319</name>
</gene>
<keyword evidence="2" id="KW-0808">Transferase</keyword>
<evidence type="ECO:0000256" key="3">
    <source>
        <dbReference type="ARBA" id="ARBA00022695"/>
    </source>
</evidence>
<dbReference type="FunFam" id="3.10.10.10:FF:000007">
    <property type="entry name" value="Retrovirus-related Pol polyprotein from transposon 17.6-like Protein"/>
    <property type="match status" value="1"/>
</dbReference>
<evidence type="ECO:0000313" key="12">
    <source>
        <dbReference type="EMBL" id="KAL3405288.1"/>
    </source>
</evidence>
<keyword evidence="10" id="KW-0472">Membrane</keyword>
<evidence type="ECO:0000256" key="10">
    <source>
        <dbReference type="SAM" id="Phobius"/>
    </source>
</evidence>
<keyword evidence="4" id="KW-0540">Nuclease</keyword>
<keyword evidence="7" id="KW-0695">RNA-directed DNA polymerase</keyword>
<keyword evidence="13" id="KW-1185">Reference proteome</keyword>
<dbReference type="GO" id="GO:0006508">
    <property type="term" value="P:proteolysis"/>
    <property type="evidence" value="ECO:0007669"/>
    <property type="project" value="UniProtKB-KW"/>
</dbReference>
<accession>A0ABD2XJU9</accession>
<feature type="compositionally biased region" description="Basic residues" evidence="9">
    <location>
        <begin position="939"/>
        <end position="952"/>
    </location>
</feature>
<evidence type="ECO:0000256" key="4">
    <source>
        <dbReference type="ARBA" id="ARBA00022722"/>
    </source>
</evidence>
<keyword evidence="5" id="KW-0255">Endonuclease</keyword>
<evidence type="ECO:0000313" key="13">
    <source>
        <dbReference type="Proteomes" id="UP001627154"/>
    </source>
</evidence>
<dbReference type="Pfam" id="PF12259">
    <property type="entry name" value="Baculo_F"/>
    <property type="match status" value="1"/>
</dbReference>
<reference evidence="12 13" key="1">
    <citation type="journal article" date="2024" name="bioRxiv">
        <title>A reference genome for Trichogramma kaykai: A tiny desert-dwelling parasitoid wasp with competing sex-ratio distorters.</title>
        <authorList>
            <person name="Culotta J."/>
            <person name="Lindsey A.R."/>
        </authorList>
    </citation>
    <scope>NUCLEOTIDE SEQUENCE [LARGE SCALE GENOMIC DNA]</scope>
    <source>
        <strain evidence="12 13">KSX58</strain>
    </source>
</reference>